<keyword evidence="2" id="KW-1003">Cell membrane</keyword>
<dbReference type="Pfam" id="PF02687">
    <property type="entry name" value="FtsX"/>
    <property type="match status" value="1"/>
</dbReference>
<evidence type="ECO:0000256" key="6">
    <source>
        <dbReference type="SAM" id="Phobius"/>
    </source>
</evidence>
<feature type="transmembrane region" description="Helical" evidence="6">
    <location>
        <begin position="386"/>
        <end position="410"/>
    </location>
</feature>
<feature type="transmembrane region" description="Helical" evidence="6">
    <location>
        <begin position="309"/>
        <end position="332"/>
    </location>
</feature>
<evidence type="ECO:0000256" key="1">
    <source>
        <dbReference type="ARBA" id="ARBA00004651"/>
    </source>
</evidence>
<evidence type="ECO:0000256" key="5">
    <source>
        <dbReference type="ARBA" id="ARBA00023136"/>
    </source>
</evidence>
<feature type="transmembrane region" description="Helical" evidence="6">
    <location>
        <begin position="353"/>
        <end position="374"/>
    </location>
</feature>
<proteinExistence type="predicted"/>
<gene>
    <name evidence="8" type="ORF">GCM10022224_017630</name>
</gene>
<accession>A0ABP7BBP5</accession>
<organism evidence="8 9">
    <name type="scientific">Nonomuraea antimicrobica</name>
    <dbReference type="NCBI Taxonomy" id="561173"/>
    <lineage>
        <taxon>Bacteria</taxon>
        <taxon>Bacillati</taxon>
        <taxon>Actinomycetota</taxon>
        <taxon>Actinomycetes</taxon>
        <taxon>Streptosporangiales</taxon>
        <taxon>Streptosporangiaceae</taxon>
        <taxon>Nonomuraea</taxon>
    </lineage>
</organism>
<evidence type="ECO:0000256" key="4">
    <source>
        <dbReference type="ARBA" id="ARBA00022989"/>
    </source>
</evidence>
<feature type="transmembrane region" description="Helical" evidence="6">
    <location>
        <begin position="431"/>
        <end position="450"/>
    </location>
</feature>
<feature type="domain" description="ABC3 transporter permease C-terminal" evidence="7">
    <location>
        <begin position="732"/>
        <end position="841"/>
    </location>
</feature>
<feature type="transmembrane region" description="Helical" evidence="6">
    <location>
        <begin position="777"/>
        <end position="799"/>
    </location>
</feature>
<keyword evidence="5 6" id="KW-0472">Membrane</keyword>
<evidence type="ECO:0000259" key="7">
    <source>
        <dbReference type="Pfam" id="PF02687"/>
    </source>
</evidence>
<feature type="transmembrane region" description="Helical" evidence="6">
    <location>
        <begin position="516"/>
        <end position="535"/>
    </location>
</feature>
<comment type="subcellular location">
    <subcellularLocation>
        <location evidence="1">Cell membrane</location>
        <topology evidence="1">Multi-pass membrane protein</topology>
    </subcellularLocation>
</comment>
<dbReference type="PROSITE" id="PS51257">
    <property type="entry name" value="PROKAR_LIPOPROTEIN"/>
    <property type="match status" value="1"/>
</dbReference>
<keyword evidence="4 6" id="KW-1133">Transmembrane helix</keyword>
<feature type="transmembrane region" description="Helical" evidence="6">
    <location>
        <begin position="819"/>
        <end position="841"/>
    </location>
</feature>
<comment type="caution">
    <text evidence="8">The sequence shown here is derived from an EMBL/GenBank/DDBJ whole genome shotgun (WGS) entry which is preliminary data.</text>
</comment>
<evidence type="ECO:0000256" key="2">
    <source>
        <dbReference type="ARBA" id="ARBA00022475"/>
    </source>
</evidence>
<dbReference type="EMBL" id="BAAAZP010000027">
    <property type="protein sequence ID" value="GAA3655015.1"/>
    <property type="molecule type" value="Genomic_DNA"/>
</dbReference>
<dbReference type="Proteomes" id="UP001500902">
    <property type="component" value="Unassembled WGS sequence"/>
</dbReference>
<evidence type="ECO:0000256" key="3">
    <source>
        <dbReference type="ARBA" id="ARBA00022692"/>
    </source>
</evidence>
<keyword evidence="3 6" id="KW-0812">Transmembrane</keyword>
<evidence type="ECO:0000313" key="8">
    <source>
        <dbReference type="EMBL" id="GAA3655015.1"/>
    </source>
</evidence>
<evidence type="ECO:0000313" key="9">
    <source>
        <dbReference type="Proteomes" id="UP001500902"/>
    </source>
</evidence>
<reference evidence="9" key="1">
    <citation type="journal article" date="2019" name="Int. J. Syst. Evol. Microbiol.">
        <title>The Global Catalogue of Microorganisms (GCM) 10K type strain sequencing project: providing services to taxonomists for standard genome sequencing and annotation.</title>
        <authorList>
            <consortium name="The Broad Institute Genomics Platform"/>
            <consortium name="The Broad Institute Genome Sequencing Center for Infectious Disease"/>
            <person name="Wu L."/>
            <person name="Ma J."/>
        </authorList>
    </citation>
    <scope>NUCLEOTIDE SEQUENCE [LARGE SCALE GENOMIC DNA]</scope>
    <source>
        <strain evidence="9">JCM 16904</strain>
    </source>
</reference>
<dbReference type="InterPro" id="IPR003838">
    <property type="entry name" value="ABC3_permease_C"/>
</dbReference>
<sequence>MRIPLGVREHAGTAALLAVLTAVACLLLAGLPRTMQGAFDEALRETLTTAPAVQADLTVTGEPATPDGDLHERAQLESHDPRWRELLPAALRPLVRPAGHVSAKTFRTPVTETSDPLHYLNLGWLSDADRRVDWVQGLAPGKSSTMLHQGTTIPVIEVGVVDEAVRMMGLRIGQTKVIGESAQVAVKIVGVFTAKDPGDRSWSHDADILHVTWVVPMTAPEEFHTTTLMSDDGLSVLDSRKYHLTYRWVLPLDGQAANALAAPDVDAAVAELQRQLAVQGTSTINYRLVTGLPRLLGDFGIALSAVRTIVYLVLGGLLAVALGVIALGVRLLTDRMRHTLTLARARGGSLWQVAGAGAALTVLAVWPAALAGYALSYLVPGPVLPIVHLGPAVVAVAAVVFAVTRVVLAHRTPLHEHRDDVVAVRPSARRVTVEALVVVLAPVGAYLLRARGTAGSAQQDPFLLLIPVALALAAALITLRCYPYPLRLLVRLAARGRGAVPFLGLTRAARARSASALPVLILLPALSVSVFAAVIHDGIATTQQMASWQKVGAPIKLTSVGDIPADAIERVRRAPGVEQVALAYTGRVQLGDTGERPYAVAVDLAQWRQVAGDAPIDLPTLSGSGSALLSPGLGGRGTFEMRWLSPVTLTAQGVIDSVPGFYSSGQFLLVPREVLPWPAANTLLIKGDAAPAELARLVPSATVETQQQALAAIRADPLTGTVSSTLLVVTVALGAYALAAIVLSLVIGAPDRVRAVSLLRTLGLSDRQARRLTVLELLPMVLVTALVGLGLGLVLPGALGPGVDMASYAGGLPVGDYSPGLLTPLALAGGLAVCAVLGAYAHTAVGRRRNLGAVLRVGDLL</sequence>
<protein>
    <recommendedName>
        <fullName evidence="7">ABC3 transporter permease C-terminal domain-containing protein</fullName>
    </recommendedName>
</protein>
<name>A0ABP7BBP5_9ACTN</name>
<keyword evidence="9" id="KW-1185">Reference proteome</keyword>
<feature type="transmembrane region" description="Helical" evidence="6">
    <location>
        <begin position="462"/>
        <end position="482"/>
    </location>
</feature>
<feature type="transmembrane region" description="Helical" evidence="6">
    <location>
        <begin position="726"/>
        <end position="749"/>
    </location>
</feature>
<dbReference type="RefSeq" id="WP_344874835.1">
    <property type="nucleotide sequence ID" value="NZ_BAAAZP010000027.1"/>
</dbReference>